<feature type="transmembrane region" description="Helical" evidence="5">
    <location>
        <begin position="131"/>
        <end position="151"/>
    </location>
</feature>
<sequence>MNLTYLRIDLTRQMRDVANLAFVIGLPVLMYLIFGSTFGDGGEMVRHGNVQFYVMTSMAVYGASVATTSISGMAAIELMQGWGRQLGLTPMRPTGYVATKVVVALGVSAAAVAAVFLAGLVTGAEATSAGVWLSTALIAWLGSALFALYGLAIAQSFRSESAVSIAAAGLVVFAFLGNLFVPMSGTMLQIARFLPMYGYASLARWPQLGGMTLGTDPSTPPGQDPLWALLLNVTMWAAIFAAIAAWAVRRGRLRQ</sequence>
<dbReference type="InterPro" id="IPR013525">
    <property type="entry name" value="ABC2_TM"/>
</dbReference>
<dbReference type="STRING" id="446471.Xcel_1905"/>
<dbReference type="Pfam" id="PF01061">
    <property type="entry name" value="ABC2_membrane"/>
    <property type="match status" value="1"/>
</dbReference>
<protein>
    <submittedName>
        <fullName evidence="7">ABC-2 type transporter</fullName>
    </submittedName>
</protein>
<dbReference type="EMBL" id="CP001821">
    <property type="protein sequence ID" value="ACZ30924.1"/>
    <property type="molecule type" value="Genomic_DNA"/>
</dbReference>
<feature type="transmembrane region" description="Helical" evidence="5">
    <location>
        <begin position="226"/>
        <end position="248"/>
    </location>
</feature>
<feature type="domain" description="ABC-2 type transporter transmembrane" evidence="6">
    <location>
        <begin position="9"/>
        <end position="197"/>
    </location>
</feature>
<name>D1BT82_XYLCX</name>
<dbReference type="KEGG" id="xce:Xcel_1905"/>
<proteinExistence type="predicted"/>
<keyword evidence="4 5" id="KW-0472">Membrane</keyword>
<evidence type="ECO:0000259" key="6">
    <source>
        <dbReference type="Pfam" id="PF01061"/>
    </source>
</evidence>
<keyword evidence="2 5" id="KW-0812">Transmembrane</keyword>
<gene>
    <name evidence="7" type="ordered locus">Xcel_1905</name>
</gene>
<keyword evidence="8" id="KW-1185">Reference proteome</keyword>
<evidence type="ECO:0000256" key="3">
    <source>
        <dbReference type="ARBA" id="ARBA00022989"/>
    </source>
</evidence>
<dbReference type="GO" id="GO:0016020">
    <property type="term" value="C:membrane"/>
    <property type="evidence" value="ECO:0007669"/>
    <property type="project" value="UniProtKB-SubCell"/>
</dbReference>
<dbReference type="GO" id="GO:0140359">
    <property type="term" value="F:ABC-type transporter activity"/>
    <property type="evidence" value="ECO:0007669"/>
    <property type="project" value="InterPro"/>
</dbReference>
<comment type="subcellular location">
    <subcellularLocation>
        <location evidence="1">Membrane</location>
        <topology evidence="1">Multi-pass membrane protein</topology>
    </subcellularLocation>
</comment>
<reference evidence="7 8" key="2">
    <citation type="journal article" date="2010" name="Stand. Genomic Sci.">
        <title>Complete genome sequence of Xylanimonas cellulosilytica type strain (XIL07).</title>
        <authorList>
            <person name="Foster B."/>
            <person name="Pukall R."/>
            <person name="Abt B."/>
            <person name="Nolan M."/>
            <person name="Glavina Del Rio T."/>
            <person name="Chen F."/>
            <person name="Lucas S."/>
            <person name="Tice H."/>
            <person name="Pitluck S."/>
            <person name="Cheng J.-F."/>
            <person name="Chertkov O."/>
            <person name="Brettin T."/>
            <person name="Han C."/>
            <person name="Detter J.C."/>
            <person name="Bruce D."/>
            <person name="Goodwin L."/>
            <person name="Ivanova N."/>
            <person name="Mavromatis K."/>
            <person name="Pati A."/>
            <person name="Mikhailova N."/>
            <person name="Chen A."/>
            <person name="Palaniappan K."/>
            <person name="Land M."/>
            <person name="Hauser L."/>
            <person name="Chang Y.-J."/>
            <person name="Jeffries C.D."/>
            <person name="Chain P."/>
            <person name="Rohde M."/>
            <person name="Goeker M."/>
            <person name="Bristow J."/>
            <person name="Eisen J.A."/>
            <person name="Markowitz V."/>
            <person name="Hugenholtz P."/>
            <person name="Kyrpides N.C."/>
            <person name="Klenk H.-P."/>
            <person name="Lapidus A."/>
        </authorList>
    </citation>
    <scope>NUCLEOTIDE SEQUENCE [LARGE SCALE GENOMIC DNA]</scope>
    <source>
        <strain evidence="8">DSM 15894 / CECT 5975 / LMG 20990 / XIL07</strain>
    </source>
</reference>
<keyword evidence="3 5" id="KW-1133">Transmembrane helix</keyword>
<feature type="transmembrane region" description="Helical" evidence="5">
    <location>
        <begin position="163"/>
        <end position="181"/>
    </location>
</feature>
<reference evidence="8" key="1">
    <citation type="submission" date="2009-11" db="EMBL/GenBank/DDBJ databases">
        <title>The complete chromosome of Xylanimonas cellulosilytica DSM 15894.</title>
        <authorList>
            <consortium name="US DOE Joint Genome Institute (JGI-PGF)"/>
            <person name="Lucas S."/>
            <person name="Copeland A."/>
            <person name="Lapidus A."/>
            <person name="Glavina del Rio T."/>
            <person name="Dalin E."/>
            <person name="Tice H."/>
            <person name="Bruce D."/>
            <person name="Goodwin L."/>
            <person name="Pitluck S."/>
            <person name="Kyrpides N."/>
            <person name="Mavromatis K."/>
            <person name="Ivanova N."/>
            <person name="Mikhailova N."/>
            <person name="Foster B."/>
            <person name="Clum A."/>
            <person name="Brettin T."/>
            <person name="Detter J.C."/>
            <person name="Han C."/>
            <person name="Larimer F."/>
            <person name="Land M."/>
            <person name="Hauser L."/>
            <person name="Markowitz V."/>
            <person name="Cheng J.F."/>
            <person name="Hugenholtz P."/>
            <person name="Woyke T."/>
            <person name="Wu D."/>
            <person name="Gehrich-Schroeter G."/>
            <person name="Schneider S."/>
            <person name="Pukall S.R."/>
            <person name="Klenk H.P."/>
            <person name="Eisen J.A."/>
        </authorList>
    </citation>
    <scope>NUCLEOTIDE SEQUENCE [LARGE SCALE GENOMIC DNA]</scope>
    <source>
        <strain evidence="8">DSM 15894 / CECT 5975 / LMG 20990 / XIL07</strain>
    </source>
</reference>
<dbReference type="Proteomes" id="UP000002255">
    <property type="component" value="Chromosome"/>
</dbReference>
<dbReference type="AlphaFoldDB" id="D1BT82"/>
<dbReference type="eggNOG" id="COG0842">
    <property type="taxonomic scope" value="Bacteria"/>
</dbReference>
<feature type="transmembrane region" description="Helical" evidence="5">
    <location>
        <begin position="97"/>
        <end position="119"/>
    </location>
</feature>
<evidence type="ECO:0000256" key="1">
    <source>
        <dbReference type="ARBA" id="ARBA00004141"/>
    </source>
</evidence>
<evidence type="ECO:0000256" key="2">
    <source>
        <dbReference type="ARBA" id="ARBA00022692"/>
    </source>
</evidence>
<evidence type="ECO:0000256" key="5">
    <source>
        <dbReference type="SAM" id="Phobius"/>
    </source>
</evidence>
<evidence type="ECO:0000256" key="4">
    <source>
        <dbReference type="ARBA" id="ARBA00023136"/>
    </source>
</evidence>
<evidence type="ECO:0000313" key="7">
    <source>
        <dbReference type="EMBL" id="ACZ30924.1"/>
    </source>
</evidence>
<dbReference type="RefSeq" id="WP_012878666.1">
    <property type="nucleotide sequence ID" value="NC_013530.1"/>
</dbReference>
<dbReference type="OrthoDB" id="63188at2"/>
<organism evidence="7 8">
    <name type="scientific">Xylanimonas cellulosilytica (strain DSM 15894 / JCM 12276 / CECT 5975 / KCTC 9989 / LMG 20990 / NBRC 107835 / XIL07)</name>
    <dbReference type="NCBI Taxonomy" id="446471"/>
    <lineage>
        <taxon>Bacteria</taxon>
        <taxon>Bacillati</taxon>
        <taxon>Actinomycetota</taxon>
        <taxon>Actinomycetes</taxon>
        <taxon>Micrococcales</taxon>
        <taxon>Promicromonosporaceae</taxon>
        <taxon>Xylanimonas</taxon>
    </lineage>
</organism>
<dbReference type="HOGENOM" id="CLU_039483_5_0_11"/>
<evidence type="ECO:0000313" key="8">
    <source>
        <dbReference type="Proteomes" id="UP000002255"/>
    </source>
</evidence>
<feature type="transmembrane region" description="Helical" evidence="5">
    <location>
        <begin position="20"/>
        <end position="38"/>
    </location>
</feature>
<accession>D1BT82</accession>
<feature type="transmembrane region" description="Helical" evidence="5">
    <location>
        <begin position="50"/>
        <end position="76"/>
    </location>
</feature>